<feature type="non-terminal residue" evidence="4">
    <location>
        <position position="253"/>
    </location>
</feature>
<organism evidence="4 5">
    <name type="scientific">Symbiodinium necroappetens</name>
    <dbReference type="NCBI Taxonomy" id="1628268"/>
    <lineage>
        <taxon>Eukaryota</taxon>
        <taxon>Sar</taxon>
        <taxon>Alveolata</taxon>
        <taxon>Dinophyceae</taxon>
        <taxon>Suessiales</taxon>
        <taxon>Symbiodiniaceae</taxon>
        <taxon>Symbiodinium</taxon>
    </lineage>
</organism>
<gene>
    <name evidence="4" type="primary">EGLN3</name>
    <name evidence="4" type="ORF">SNEC2469_LOCUS15852</name>
</gene>
<dbReference type="Proteomes" id="UP000601435">
    <property type="component" value="Unassembled WGS sequence"/>
</dbReference>
<dbReference type="PROSITE" id="PS51471">
    <property type="entry name" value="FE2OG_OXY"/>
    <property type="match status" value="1"/>
</dbReference>
<comment type="caution">
    <text evidence="4">The sequence shown here is derived from an EMBL/GenBank/DDBJ whole genome shotgun (WGS) entry which is preliminary data.</text>
</comment>
<dbReference type="GO" id="GO:0031543">
    <property type="term" value="F:peptidyl-proline dioxygenase activity"/>
    <property type="evidence" value="ECO:0007669"/>
    <property type="project" value="TreeGrafter"/>
</dbReference>
<accession>A0A812U071</accession>
<evidence type="ECO:0000313" key="5">
    <source>
        <dbReference type="Proteomes" id="UP000601435"/>
    </source>
</evidence>
<dbReference type="InterPro" id="IPR051559">
    <property type="entry name" value="HIF_prolyl_hydroxylases"/>
</dbReference>
<feature type="domain" description="Fe2OG dioxygenase" evidence="3">
    <location>
        <begin position="1"/>
        <end position="97"/>
    </location>
</feature>
<dbReference type="Gene3D" id="2.60.120.620">
    <property type="entry name" value="q2cbj1_9rhob like domain"/>
    <property type="match status" value="1"/>
</dbReference>
<comment type="similarity">
    <text evidence="2">Belongs to the iron/ascorbate-dependent oxidoreductase family.</text>
</comment>
<name>A0A812U071_9DINO</name>
<dbReference type="EMBL" id="CAJNJA010025840">
    <property type="protein sequence ID" value="CAE7550278.1"/>
    <property type="molecule type" value="Genomic_DNA"/>
</dbReference>
<protein>
    <submittedName>
        <fullName evidence="4">EGLN3 protein</fullName>
    </submittedName>
</protein>
<dbReference type="AlphaFoldDB" id="A0A812U071"/>
<dbReference type="GO" id="GO:0071456">
    <property type="term" value="P:cellular response to hypoxia"/>
    <property type="evidence" value="ECO:0007669"/>
    <property type="project" value="TreeGrafter"/>
</dbReference>
<dbReference type="OrthoDB" id="76265at2759"/>
<proteinExistence type="inferred from homology"/>
<keyword evidence="2" id="KW-0479">Metal-binding</keyword>
<dbReference type="PANTHER" id="PTHR12907:SF26">
    <property type="entry name" value="HIF PROLYL HYDROXYLASE, ISOFORM C"/>
    <property type="match status" value="1"/>
</dbReference>
<evidence type="ECO:0000256" key="1">
    <source>
        <dbReference type="ARBA" id="ARBA00022896"/>
    </source>
</evidence>
<sequence>FAIYPGDSSRYIKHVDNTLGTDGRRLTAVLYLNKDWKPEHGGCLRVFEPTMQSCQVKCDVEPVWNRLVVFWSTQEVPHEVLSSFKDRLAVSVWFICGRESLRNEESFQRLFNPQKLRCIGQRSRRACLLRAAETEGERAALQELPLEATFSPAKLSILSRRFRWRREEDVERERDTIQDVAIRNAVAKALTGQHPAAAFAATAEAAPPKLRAEPVRSGVPLHFELVEDSGSQPSKSFTHLPARRIPVTFGIVD</sequence>
<dbReference type="PANTHER" id="PTHR12907">
    <property type="entry name" value="EGL NINE HOMOLOG-RELATED"/>
    <property type="match status" value="1"/>
</dbReference>
<evidence type="ECO:0000256" key="2">
    <source>
        <dbReference type="RuleBase" id="RU003682"/>
    </source>
</evidence>
<reference evidence="4" key="1">
    <citation type="submission" date="2021-02" db="EMBL/GenBank/DDBJ databases">
        <authorList>
            <person name="Dougan E. K."/>
            <person name="Rhodes N."/>
            <person name="Thang M."/>
            <person name="Chan C."/>
        </authorList>
    </citation>
    <scope>NUCLEOTIDE SEQUENCE</scope>
</reference>
<keyword evidence="2" id="KW-0560">Oxidoreductase</keyword>
<dbReference type="InterPro" id="IPR005123">
    <property type="entry name" value="Oxoglu/Fe-dep_dioxygenase_dom"/>
</dbReference>
<keyword evidence="2" id="KW-0408">Iron</keyword>
<dbReference type="GO" id="GO:0008198">
    <property type="term" value="F:ferrous iron binding"/>
    <property type="evidence" value="ECO:0007669"/>
    <property type="project" value="TreeGrafter"/>
</dbReference>
<evidence type="ECO:0000259" key="3">
    <source>
        <dbReference type="PROSITE" id="PS51471"/>
    </source>
</evidence>
<keyword evidence="5" id="KW-1185">Reference proteome</keyword>
<dbReference type="InterPro" id="IPR044862">
    <property type="entry name" value="Pro_4_hyd_alph_FE2OG_OXY"/>
</dbReference>
<dbReference type="Pfam" id="PF13640">
    <property type="entry name" value="2OG-FeII_Oxy_3"/>
    <property type="match status" value="1"/>
</dbReference>
<evidence type="ECO:0000313" key="4">
    <source>
        <dbReference type="EMBL" id="CAE7550278.1"/>
    </source>
</evidence>
<dbReference type="GO" id="GO:0031418">
    <property type="term" value="F:L-ascorbic acid binding"/>
    <property type="evidence" value="ECO:0007669"/>
    <property type="project" value="UniProtKB-KW"/>
</dbReference>
<keyword evidence="1" id="KW-0847">Vitamin C</keyword>